<accession>A0AB38ZP93</accession>
<evidence type="ECO:0000256" key="1">
    <source>
        <dbReference type="SAM" id="MobiDB-lite"/>
    </source>
</evidence>
<feature type="region of interest" description="Disordered" evidence="1">
    <location>
        <begin position="1"/>
        <end position="25"/>
    </location>
</feature>
<name>A0AB38ZP93_9ADEN</name>
<dbReference type="EMBL" id="OR096706">
    <property type="protein sequence ID" value="XBY87748.1"/>
    <property type="molecule type" value="Genomic_DNA"/>
</dbReference>
<reference evidence="2" key="1">
    <citation type="submission" date="2023-06" db="EMBL/GenBank/DDBJ databases">
        <title>Identification of a novel pathogenic adenovirus species in African Grey Parrot unveils distinct lineage within aviadenoviruses.</title>
        <authorList>
            <person name="Das T."/>
            <person name="Raidal S."/>
            <person name="Das S."/>
        </authorList>
    </citation>
    <scope>NUCLEOTIDE SEQUENCE</scope>
    <source>
        <strain evidence="2">CS23-0540</strain>
    </source>
</reference>
<sequence length="53" mass="6114">MQTHRFPQNSAPRAESSALRGSPLGLSCFPFVVNRRPSCRRTTRTLIWKLQEK</sequence>
<feature type="compositionally biased region" description="Polar residues" evidence="1">
    <location>
        <begin position="1"/>
        <end position="11"/>
    </location>
</feature>
<proteinExistence type="predicted"/>
<organism evidence="2">
    <name type="scientific">Psittacine aviadenovirus B</name>
    <dbReference type="NCBI Taxonomy" id="2169709"/>
    <lineage>
        <taxon>Viruses</taxon>
        <taxon>Varidnaviria</taxon>
        <taxon>Bamfordvirae</taxon>
        <taxon>Preplasmiviricota</taxon>
        <taxon>Polisuviricotina</taxon>
        <taxon>Pharingeaviricetes</taxon>
        <taxon>Rowavirales</taxon>
        <taxon>Adenoviridae</taxon>
        <taxon>Aviadenovirus</taxon>
        <taxon>Aviadenovirus rubri</taxon>
    </lineage>
</organism>
<evidence type="ECO:0000313" key="2">
    <source>
        <dbReference type="EMBL" id="XBY87748.1"/>
    </source>
</evidence>
<protein>
    <submittedName>
        <fullName evidence="2">ORF5 protein</fullName>
    </submittedName>
</protein>